<name>A0AA35Z4G2_LACSI</name>
<organism evidence="1 2">
    <name type="scientific">Lactuca saligna</name>
    <name type="common">Willowleaf lettuce</name>
    <dbReference type="NCBI Taxonomy" id="75948"/>
    <lineage>
        <taxon>Eukaryota</taxon>
        <taxon>Viridiplantae</taxon>
        <taxon>Streptophyta</taxon>
        <taxon>Embryophyta</taxon>
        <taxon>Tracheophyta</taxon>
        <taxon>Spermatophyta</taxon>
        <taxon>Magnoliopsida</taxon>
        <taxon>eudicotyledons</taxon>
        <taxon>Gunneridae</taxon>
        <taxon>Pentapetalae</taxon>
        <taxon>asterids</taxon>
        <taxon>campanulids</taxon>
        <taxon>Asterales</taxon>
        <taxon>Asteraceae</taxon>
        <taxon>Cichorioideae</taxon>
        <taxon>Cichorieae</taxon>
        <taxon>Lactucinae</taxon>
        <taxon>Lactuca</taxon>
    </lineage>
</organism>
<dbReference type="PANTHER" id="PTHR31676:SF188">
    <property type="entry name" value="DUF538 DOMAIN-CONTAINING PROTEIN"/>
    <property type="match status" value="1"/>
</dbReference>
<dbReference type="Pfam" id="PF04398">
    <property type="entry name" value="DUF538"/>
    <property type="match status" value="1"/>
</dbReference>
<gene>
    <name evidence="1" type="ORF">LSALG_LOCUS25150</name>
</gene>
<protein>
    <submittedName>
        <fullName evidence="1">Uncharacterized protein</fullName>
    </submittedName>
</protein>
<dbReference type="Gene3D" id="2.30.240.10">
    <property type="entry name" value="At5g01610-like"/>
    <property type="match status" value="1"/>
</dbReference>
<evidence type="ECO:0000313" key="2">
    <source>
        <dbReference type="Proteomes" id="UP001177003"/>
    </source>
</evidence>
<evidence type="ECO:0000313" key="1">
    <source>
        <dbReference type="EMBL" id="CAI9285690.1"/>
    </source>
</evidence>
<reference evidence="1" key="1">
    <citation type="submission" date="2023-04" db="EMBL/GenBank/DDBJ databases">
        <authorList>
            <person name="Vijverberg K."/>
            <person name="Xiong W."/>
            <person name="Schranz E."/>
        </authorList>
    </citation>
    <scope>NUCLEOTIDE SEQUENCE</scope>
</reference>
<dbReference type="PANTHER" id="PTHR31676">
    <property type="entry name" value="T31J12.3 PROTEIN-RELATED"/>
    <property type="match status" value="1"/>
</dbReference>
<keyword evidence="2" id="KW-1185">Reference proteome</keyword>
<dbReference type="AlphaFoldDB" id="A0AA35Z4G2"/>
<dbReference type="SUPFAM" id="SSF141562">
    <property type="entry name" value="At5g01610-like"/>
    <property type="match status" value="1"/>
</dbReference>
<dbReference type="Proteomes" id="UP001177003">
    <property type="component" value="Chromosome 5"/>
</dbReference>
<dbReference type="EMBL" id="OX465081">
    <property type="protein sequence ID" value="CAI9285690.1"/>
    <property type="molecule type" value="Genomic_DNA"/>
</dbReference>
<sequence length="137" mass="15453">MALPNGLLPLEDIEECGYVKDTGFVWLKQKKEKKHKFEKIRKLVSYGTEVTATIEKVKIKKLTGVKTKELMLWITLSDITVNESNPDKISFQDTSGLYITFPFSAFQVEDVKKDVGVAKDAKVVEGDVAKETQVKEV</sequence>
<accession>A0AA35Z4G2</accession>
<dbReference type="InterPro" id="IPR007493">
    <property type="entry name" value="DUF538"/>
</dbReference>
<dbReference type="InterPro" id="IPR036758">
    <property type="entry name" value="At5g01610-like"/>
</dbReference>
<proteinExistence type="predicted"/>